<dbReference type="AlphaFoldDB" id="A0A917CJH6"/>
<keyword evidence="2" id="KW-0808">Transferase</keyword>
<dbReference type="GO" id="GO:1901137">
    <property type="term" value="P:carbohydrate derivative biosynthetic process"/>
    <property type="evidence" value="ECO:0007669"/>
    <property type="project" value="UniProtKB-ARBA"/>
</dbReference>
<dbReference type="EMBL" id="BMCU01000001">
    <property type="protein sequence ID" value="GGF90410.1"/>
    <property type="molecule type" value="Genomic_DNA"/>
</dbReference>
<evidence type="ECO:0000256" key="2">
    <source>
        <dbReference type="ARBA" id="ARBA00022679"/>
    </source>
</evidence>
<evidence type="ECO:0000313" key="5">
    <source>
        <dbReference type="Proteomes" id="UP000654257"/>
    </source>
</evidence>
<dbReference type="Gene3D" id="3.40.50.2000">
    <property type="entry name" value="Glycogen Phosphorylase B"/>
    <property type="match status" value="2"/>
</dbReference>
<reference evidence="4" key="1">
    <citation type="journal article" date="2014" name="Int. J. Syst. Evol. Microbiol.">
        <title>Complete genome sequence of Corynebacterium casei LMG S-19264T (=DSM 44701T), isolated from a smear-ripened cheese.</title>
        <authorList>
            <consortium name="US DOE Joint Genome Institute (JGI-PGF)"/>
            <person name="Walter F."/>
            <person name="Albersmeier A."/>
            <person name="Kalinowski J."/>
            <person name="Ruckert C."/>
        </authorList>
    </citation>
    <scope>NUCLEOTIDE SEQUENCE</scope>
    <source>
        <strain evidence="4">CCM 7905</strain>
    </source>
</reference>
<organism evidence="4 5">
    <name type="scientific">Rhodococcoides trifolii</name>
    <dbReference type="NCBI Taxonomy" id="908250"/>
    <lineage>
        <taxon>Bacteria</taxon>
        <taxon>Bacillati</taxon>
        <taxon>Actinomycetota</taxon>
        <taxon>Actinomycetes</taxon>
        <taxon>Mycobacteriales</taxon>
        <taxon>Nocardiaceae</taxon>
        <taxon>Rhodococcoides</taxon>
    </lineage>
</organism>
<dbReference type="PANTHER" id="PTHR45947">
    <property type="entry name" value="SULFOQUINOVOSYL TRANSFERASE SQD2"/>
    <property type="match status" value="1"/>
</dbReference>
<dbReference type="InterPro" id="IPR028098">
    <property type="entry name" value="Glyco_trans_4-like_N"/>
</dbReference>
<evidence type="ECO:0000313" key="4">
    <source>
        <dbReference type="EMBL" id="GGF90410.1"/>
    </source>
</evidence>
<dbReference type="SUPFAM" id="SSF53756">
    <property type="entry name" value="UDP-Glycosyltransferase/glycogen phosphorylase"/>
    <property type="match status" value="1"/>
</dbReference>
<gene>
    <name evidence="4" type="ORF">GCM10007304_00360</name>
</gene>
<dbReference type="GO" id="GO:1903509">
    <property type="term" value="P:liposaccharide metabolic process"/>
    <property type="evidence" value="ECO:0007669"/>
    <property type="project" value="UniProtKB-ARBA"/>
</dbReference>
<dbReference type="Proteomes" id="UP000654257">
    <property type="component" value="Unassembled WGS sequence"/>
</dbReference>
<comment type="caution">
    <text evidence="4">The sequence shown here is derived from an EMBL/GenBank/DDBJ whole genome shotgun (WGS) entry which is preliminary data.</text>
</comment>
<sequence length="412" mass="44806">MRILVYPHDLALGGSQINAIELAAAVKAEGHEVIVYGNRGPLVGMIADLGVEFVASPIPRRRPSPRVVADLRRTLIDNRIDIAHGYEWPPALEIALATRGTAATPVTTVMSMAVAPFLPRTTDLVVGTRQIADDEGRRGRRLVSVIEPPVDLTTNAASAVDPSEFVHTRGLDPSASTVVTVTRLARELKLEGTLVAMDVIGELARTRRVQLVVVGDGPARAEVDRRARLVNDRVGRTVVIVTGQLDDPRAAYACADVVIGMGGSALRAMAFSKPVVVQGESGFWCALRPDTVEQFLWAGWYGTGTDRADGHRELTRHLVPLLDDAHSRERLGAFSYDTVRTRFSLADAGAEQIRIYEAAIARRHARGRRDADLVNTSARYGRHFVGQYLARLTGTRATEDFNSARSIARGRS</sequence>
<accession>A0A917CJH6</accession>
<dbReference type="GO" id="GO:0016758">
    <property type="term" value="F:hexosyltransferase activity"/>
    <property type="evidence" value="ECO:0007669"/>
    <property type="project" value="TreeGrafter"/>
</dbReference>
<dbReference type="InterPro" id="IPR050194">
    <property type="entry name" value="Glycosyltransferase_grp1"/>
</dbReference>
<dbReference type="Pfam" id="PF13579">
    <property type="entry name" value="Glyco_trans_4_4"/>
    <property type="match status" value="1"/>
</dbReference>
<dbReference type="Pfam" id="PF13692">
    <property type="entry name" value="Glyco_trans_1_4"/>
    <property type="match status" value="1"/>
</dbReference>
<evidence type="ECO:0000259" key="3">
    <source>
        <dbReference type="Pfam" id="PF13579"/>
    </source>
</evidence>
<protein>
    <recommendedName>
        <fullName evidence="3">Glycosyltransferase subfamily 4-like N-terminal domain-containing protein</fullName>
    </recommendedName>
</protein>
<proteinExistence type="predicted"/>
<keyword evidence="5" id="KW-1185">Reference proteome</keyword>
<feature type="domain" description="Glycosyltransferase subfamily 4-like N-terminal" evidence="3">
    <location>
        <begin position="13"/>
        <end position="121"/>
    </location>
</feature>
<evidence type="ECO:0000256" key="1">
    <source>
        <dbReference type="ARBA" id="ARBA00022676"/>
    </source>
</evidence>
<keyword evidence="1" id="KW-0328">Glycosyltransferase</keyword>
<dbReference type="RefSeq" id="WP_188542709.1">
    <property type="nucleotide sequence ID" value="NZ_BMCU01000001.1"/>
</dbReference>
<dbReference type="PANTHER" id="PTHR45947:SF3">
    <property type="entry name" value="SULFOQUINOVOSYL TRANSFERASE SQD2"/>
    <property type="match status" value="1"/>
</dbReference>
<name>A0A917CJH6_9NOCA</name>
<reference evidence="4" key="2">
    <citation type="submission" date="2020-09" db="EMBL/GenBank/DDBJ databases">
        <authorList>
            <person name="Sun Q."/>
            <person name="Sedlacek I."/>
        </authorList>
    </citation>
    <scope>NUCLEOTIDE SEQUENCE</scope>
    <source>
        <strain evidence="4">CCM 7905</strain>
    </source>
</reference>